<evidence type="ECO:0000256" key="7">
    <source>
        <dbReference type="ARBA" id="ARBA00023136"/>
    </source>
</evidence>
<evidence type="ECO:0000256" key="4">
    <source>
        <dbReference type="ARBA" id="ARBA00022519"/>
    </source>
</evidence>
<dbReference type="GO" id="GO:0032259">
    <property type="term" value="P:methylation"/>
    <property type="evidence" value="ECO:0007669"/>
    <property type="project" value="UniProtKB-KW"/>
</dbReference>
<dbReference type="Pfam" id="PF06750">
    <property type="entry name" value="A24_N_bact"/>
    <property type="match status" value="1"/>
</dbReference>
<feature type="domain" description="Prepilin peptidase A24 N-terminal" evidence="12">
    <location>
        <begin position="10"/>
        <end position="92"/>
    </location>
</feature>
<evidence type="ECO:0000259" key="11">
    <source>
        <dbReference type="Pfam" id="PF01478"/>
    </source>
</evidence>
<evidence type="ECO:0000313" key="14">
    <source>
        <dbReference type="Proteomes" id="UP000033428"/>
    </source>
</evidence>
<reference evidence="13 14" key="1">
    <citation type="submission" date="2015-02" db="EMBL/GenBank/DDBJ databases">
        <title>Single-cell genomics of uncultivated deep-branching MTB reveals a conserved set of magnetosome genes.</title>
        <authorList>
            <person name="Kolinko S."/>
            <person name="Richter M."/>
            <person name="Glockner F.O."/>
            <person name="Brachmann A."/>
            <person name="Schuler D."/>
        </authorList>
    </citation>
    <scope>NUCLEOTIDE SEQUENCE [LARGE SCALE GENOMIC DNA]</scope>
    <source>
        <strain evidence="13">SKK-01</strain>
    </source>
</reference>
<evidence type="ECO:0000256" key="6">
    <source>
        <dbReference type="ARBA" id="ARBA00022989"/>
    </source>
</evidence>
<feature type="transmembrane region" description="Helical" evidence="10">
    <location>
        <begin position="6"/>
        <end position="25"/>
    </location>
</feature>
<proteinExistence type="inferred from homology"/>
<keyword evidence="9" id="KW-0645">Protease</keyword>
<keyword evidence="5 9" id="KW-0812">Transmembrane</keyword>
<keyword evidence="4" id="KW-0997">Cell inner membrane</keyword>
<evidence type="ECO:0000256" key="1">
    <source>
        <dbReference type="ARBA" id="ARBA00004429"/>
    </source>
</evidence>
<accession>A0A0F0CQ04</accession>
<evidence type="ECO:0000259" key="12">
    <source>
        <dbReference type="Pfam" id="PF06750"/>
    </source>
</evidence>
<evidence type="ECO:0000256" key="9">
    <source>
        <dbReference type="RuleBase" id="RU003794"/>
    </source>
</evidence>
<dbReference type="InterPro" id="IPR050882">
    <property type="entry name" value="Prepilin_peptidase/N-MTase"/>
</dbReference>
<comment type="function">
    <text evidence="9">Plays an essential role in type IV pili and type II pseudopili formation by proteolytically removing the leader sequence from substrate proteins and subsequently monomethylating the alpha-amino group of the newly exposed N-terminal phenylalanine.</text>
</comment>
<dbReference type="GO" id="GO:0005886">
    <property type="term" value="C:plasma membrane"/>
    <property type="evidence" value="ECO:0007669"/>
    <property type="project" value="UniProtKB-SubCell"/>
</dbReference>
<dbReference type="GO" id="GO:0008168">
    <property type="term" value="F:methyltransferase activity"/>
    <property type="evidence" value="ECO:0007669"/>
    <property type="project" value="UniProtKB-KW"/>
</dbReference>
<dbReference type="Pfam" id="PF01478">
    <property type="entry name" value="Peptidase_A24"/>
    <property type="match status" value="1"/>
</dbReference>
<comment type="catalytic activity">
    <reaction evidence="9">
        <text>Typically cleaves a -Gly-|-Phe- bond to release an N-terminal, basic peptide of 5-8 residues from type IV prepilin, and then N-methylates the new N-terminal amino group, the methyl donor being S-adenosyl-L-methionine.</text>
        <dbReference type="EC" id="3.4.23.43"/>
    </reaction>
</comment>
<dbReference type="PRINTS" id="PR00864">
    <property type="entry name" value="PREPILNPTASE"/>
</dbReference>
<name>A0A0F0CQ04_9BACT</name>
<sequence>MVKYFFIFFLGAIFGSFLNVCVYRLPRKLSIVFPFSHCPICSLPIRFFDNIPLISYILLLGKCRNCRAVINIRYFLLEFISGSTALAIYAAFHTPHQIVLYGILAALLLLASFIDLEHGIIPDSISVTGIVLGLILTPFFSYETIEFSKNIFLNSFIGVFAGILSVYGMGLLGEIFFKKDGVGGGDIKLMGMIGAFIGWKLVILTFFLAPFFAMPFALTAKIKYKKETIPYGPYLALAGFISLLFGNKIIEYLL</sequence>
<dbReference type="Proteomes" id="UP000033428">
    <property type="component" value="Unassembled WGS sequence"/>
</dbReference>
<evidence type="ECO:0000256" key="8">
    <source>
        <dbReference type="RuleBase" id="RU003793"/>
    </source>
</evidence>
<evidence type="ECO:0000313" key="13">
    <source>
        <dbReference type="EMBL" id="KJJ84099.1"/>
    </source>
</evidence>
<keyword evidence="7 10" id="KW-0472">Membrane</keyword>
<keyword evidence="9" id="KW-0489">Methyltransferase</keyword>
<evidence type="ECO:0000256" key="3">
    <source>
        <dbReference type="ARBA" id="ARBA00022475"/>
    </source>
</evidence>
<evidence type="ECO:0000256" key="5">
    <source>
        <dbReference type="ARBA" id="ARBA00022692"/>
    </source>
</evidence>
<feature type="transmembrane region" description="Helical" evidence="10">
    <location>
        <begin position="98"/>
        <end position="116"/>
    </location>
</feature>
<keyword evidence="14" id="KW-1185">Reference proteome</keyword>
<organism evidence="13 14">
    <name type="scientific">Candidatus Omnitrophus magneticus</name>
    <dbReference type="NCBI Taxonomy" id="1609969"/>
    <lineage>
        <taxon>Bacteria</taxon>
        <taxon>Pseudomonadati</taxon>
        <taxon>Candidatus Omnitrophota</taxon>
        <taxon>Candidatus Omnitrophus</taxon>
    </lineage>
</organism>
<dbReference type="GO" id="GO:0006465">
    <property type="term" value="P:signal peptide processing"/>
    <property type="evidence" value="ECO:0007669"/>
    <property type="project" value="TreeGrafter"/>
</dbReference>
<evidence type="ECO:0000256" key="10">
    <source>
        <dbReference type="SAM" id="Phobius"/>
    </source>
</evidence>
<keyword evidence="6 10" id="KW-1133">Transmembrane helix</keyword>
<feature type="domain" description="Prepilin type IV endopeptidase peptidase" evidence="11">
    <location>
        <begin position="103"/>
        <end position="218"/>
    </location>
</feature>
<keyword evidence="9" id="KW-0808">Transferase</keyword>
<dbReference type="PANTHER" id="PTHR30487">
    <property type="entry name" value="TYPE 4 PREPILIN-LIKE PROTEINS LEADER PEPTIDE-PROCESSING ENZYME"/>
    <property type="match status" value="1"/>
</dbReference>
<feature type="transmembrane region" description="Helical" evidence="10">
    <location>
        <begin position="231"/>
        <end position="250"/>
    </location>
</feature>
<dbReference type="AlphaFoldDB" id="A0A0F0CQ04"/>
<comment type="similarity">
    <text evidence="2 8">Belongs to the peptidase A24 family.</text>
</comment>
<feature type="transmembrane region" description="Helical" evidence="10">
    <location>
        <begin position="125"/>
        <end position="145"/>
    </location>
</feature>
<feature type="transmembrane region" description="Helical" evidence="10">
    <location>
        <begin position="189"/>
        <end position="211"/>
    </location>
</feature>
<feature type="transmembrane region" description="Helical" evidence="10">
    <location>
        <begin position="74"/>
        <end position="92"/>
    </location>
</feature>
<keyword evidence="3" id="KW-1003">Cell membrane</keyword>
<dbReference type="PATRIC" id="fig|1609969.3.peg.2146"/>
<protein>
    <recommendedName>
        <fullName evidence="9">Prepilin leader peptidase/N-methyltransferase</fullName>
        <ecNumber evidence="9">2.1.1.-</ecNumber>
        <ecNumber evidence="9">3.4.23.43</ecNumber>
    </recommendedName>
</protein>
<keyword evidence="9" id="KW-0511">Multifunctional enzyme</keyword>
<keyword evidence="9" id="KW-0378">Hydrolase</keyword>
<dbReference type="InterPro" id="IPR000045">
    <property type="entry name" value="Prepilin_IV_endopep_pep"/>
</dbReference>
<dbReference type="EMBL" id="JYNY01000403">
    <property type="protein sequence ID" value="KJJ84099.1"/>
    <property type="molecule type" value="Genomic_DNA"/>
</dbReference>
<dbReference type="EC" id="2.1.1.-" evidence="9"/>
<dbReference type="InterPro" id="IPR010627">
    <property type="entry name" value="Prepilin_pept_A24_N"/>
</dbReference>
<comment type="caution">
    <text evidence="13">The sequence shown here is derived from an EMBL/GenBank/DDBJ whole genome shotgun (WGS) entry which is preliminary data.</text>
</comment>
<comment type="subcellular location">
    <subcellularLocation>
        <location evidence="1">Cell inner membrane</location>
        <topology evidence="1">Multi-pass membrane protein</topology>
    </subcellularLocation>
    <subcellularLocation>
        <location evidence="9">Cell membrane</location>
        <topology evidence="9">Multi-pass membrane protein</topology>
    </subcellularLocation>
</comment>
<evidence type="ECO:0000256" key="2">
    <source>
        <dbReference type="ARBA" id="ARBA00005801"/>
    </source>
</evidence>
<dbReference type="Gene3D" id="1.20.120.1220">
    <property type="match status" value="1"/>
</dbReference>
<feature type="transmembrane region" description="Helical" evidence="10">
    <location>
        <begin position="151"/>
        <end position="177"/>
    </location>
</feature>
<gene>
    <name evidence="13" type="ORF">OMAG_002016</name>
</gene>
<dbReference type="GO" id="GO:0004190">
    <property type="term" value="F:aspartic-type endopeptidase activity"/>
    <property type="evidence" value="ECO:0007669"/>
    <property type="project" value="UniProtKB-EC"/>
</dbReference>
<dbReference type="EC" id="3.4.23.43" evidence="9"/>
<dbReference type="InterPro" id="IPR014032">
    <property type="entry name" value="Peptidase_A24A_bac"/>
</dbReference>
<dbReference type="PANTHER" id="PTHR30487:SF0">
    <property type="entry name" value="PREPILIN LEADER PEPTIDASE_N-METHYLTRANSFERASE-RELATED"/>
    <property type="match status" value="1"/>
</dbReference>